<reference evidence="2" key="1">
    <citation type="submission" date="2021-05" db="EMBL/GenBank/DDBJ databases">
        <title>Energy efficiency and biological interactions define the core microbiome of deep oligotrophic groundwater.</title>
        <authorList>
            <person name="Mehrshad M."/>
            <person name="Lopez-Fernandez M."/>
            <person name="Bell E."/>
            <person name="Bernier-Latmani R."/>
            <person name="Bertilsson S."/>
            <person name="Dopson M."/>
        </authorList>
    </citation>
    <scope>NUCLEOTIDE SEQUENCE</scope>
    <source>
        <strain evidence="2">Modern_marine.mb.64</strain>
    </source>
</reference>
<keyword evidence="1" id="KW-1133">Transmembrane helix</keyword>
<dbReference type="InterPro" id="IPR041916">
    <property type="entry name" value="Anti_sigma_zinc_sf"/>
</dbReference>
<comment type="caution">
    <text evidence="2">The sequence shown here is derived from an EMBL/GenBank/DDBJ whole genome shotgun (WGS) entry which is preliminary data.</text>
</comment>
<feature type="transmembrane region" description="Helical" evidence="1">
    <location>
        <begin position="110"/>
        <end position="128"/>
    </location>
</feature>
<keyword evidence="1" id="KW-0812">Transmembrane</keyword>
<evidence type="ECO:0000256" key="1">
    <source>
        <dbReference type="SAM" id="Phobius"/>
    </source>
</evidence>
<dbReference type="SUPFAM" id="SSF48452">
    <property type="entry name" value="TPR-like"/>
    <property type="match status" value="1"/>
</dbReference>
<dbReference type="Gene3D" id="1.25.40.10">
    <property type="entry name" value="Tetratricopeptide repeat domain"/>
    <property type="match status" value="1"/>
</dbReference>
<proteinExistence type="predicted"/>
<dbReference type="AlphaFoldDB" id="A0A948W829"/>
<gene>
    <name evidence="2" type="ORF">KJ970_20140</name>
</gene>
<sequence>MKERIQCIDPEKGVFIAAYELGLLDDSEAMLFESHLTDCPYCLEALYEGSSISRVMTDKAHQIGALLETAGAGMAPEKRDKNPAKTVTDWWRSAVSRLNKWGDMTRQPKVWAPLGALAAAAVVFAVLLSSDETARISGLAQIEPVPYTQLQTRGEGATDAAERFSRGMTYYAAGRYEEAAAELAASVAAGERDGHWKNPDQTRFYLGLSLLLENRPEEARPYLKGTAASIIRPIAERSKWYSAQIELLLGNPEMAVEYLEFLADSSIGYSKKANEQLNTLREAGW</sequence>
<dbReference type="InterPro" id="IPR011990">
    <property type="entry name" value="TPR-like_helical_dom_sf"/>
</dbReference>
<dbReference type="Proteomes" id="UP000777784">
    <property type="component" value="Unassembled WGS sequence"/>
</dbReference>
<dbReference type="Gene3D" id="1.10.10.1320">
    <property type="entry name" value="Anti-sigma factor, zinc-finger domain"/>
    <property type="match status" value="1"/>
</dbReference>
<dbReference type="EMBL" id="JAHJDP010000117">
    <property type="protein sequence ID" value="MBU2693234.1"/>
    <property type="molecule type" value="Genomic_DNA"/>
</dbReference>
<evidence type="ECO:0000313" key="3">
    <source>
        <dbReference type="Proteomes" id="UP000777784"/>
    </source>
</evidence>
<organism evidence="2 3">
    <name type="scientific">Eiseniibacteriota bacterium</name>
    <dbReference type="NCBI Taxonomy" id="2212470"/>
    <lineage>
        <taxon>Bacteria</taxon>
        <taxon>Candidatus Eiseniibacteriota</taxon>
    </lineage>
</organism>
<protein>
    <recommendedName>
        <fullName evidence="4">Zinc-finger domain-containing protein</fullName>
    </recommendedName>
</protein>
<evidence type="ECO:0000313" key="2">
    <source>
        <dbReference type="EMBL" id="MBU2693234.1"/>
    </source>
</evidence>
<name>A0A948W829_UNCEI</name>
<evidence type="ECO:0008006" key="4">
    <source>
        <dbReference type="Google" id="ProtNLM"/>
    </source>
</evidence>
<keyword evidence="1" id="KW-0472">Membrane</keyword>
<accession>A0A948W829</accession>